<protein>
    <submittedName>
        <fullName evidence="2">Uncharacterized protein</fullName>
    </submittedName>
</protein>
<feature type="compositionally biased region" description="Low complexity" evidence="1">
    <location>
        <begin position="189"/>
        <end position="198"/>
    </location>
</feature>
<organism evidence="2 3">
    <name type="scientific">Venturia nashicola</name>
    <dbReference type="NCBI Taxonomy" id="86259"/>
    <lineage>
        <taxon>Eukaryota</taxon>
        <taxon>Fungi</taxon>
        <taxon>Dikarya</taxon>
        <taxon>Ascomycota</taxon>
        <taxon>Pezizomycotina</taxon>
        <taxon>Dothideomycetes</taxon>
        <taxon>Pleosporomycetidae</taxon>
        <taxon>Venturiales</taxon>
        <taxon>Venturiaceae</taxon>
        <taxon>Venturia</taxon>
    </lineage>
</organism>
<evidence type="ECO:0000313" key="3">
    <source>
        <dbReference type="Proteomes" id="UP000298493"/>
    </source>
</evidence>
<feature type="region of interest" description="Disordered" evidence="1">
    <location>
        <begin position="130"/>
        <end position="208"/>
    </location>
</feature>
<keyword evidence="3" id="KW-1185">Reference proteome</keyword>
<gene>
    <name evidence="2" type="ORF">E6O75_ATG02968</name>
</gene>
<accession>A0A4Z1PLE8</accession>
<dbReference type="PANTHER" id="PTHR39609">
    <property type="entry name" value="RFEG-RELATED"/>
    <property type="match status" value="1"/>
</dbReference>
<dbReference type="STRING" id="86259.A0A4Z1PLE8"/>
<dbReference type="EMBL" id="SNSC02000006">
    <property type="protein sequence ID" value="TID23332.1"/>
    <property type="molecule type" value="Genomic_DNA"/>
</dbReference>
<comment type="caution">
    <text evidence="2">The sequence shown here is derived from an EMBL/GenBank/DDBJ whole genome shotgun (WGS) entry which is preliminary data.</text>
</comment>
<dbReference type="AlphaFoldDB" id="A0A4Z1PLE8"/>
<feature type="compositionally biased region" description="Low complexity" evidence="1">
    <location>
        <begin position="30"/>
        <end position="52"/>
    </location>
</feature>
<name>A0A4Z1PLE8_9PEZI</name>
<feature type="region of interest" description="Disordered" evidence="1">
    <location>
        <begin position="17"/>
        <end position="52"/>
    </location>
</feature>
<dbReference type="PANTHER" id="PTHR39609:SF1">
    <property type="entry name" value="RFEG"/>
    <property type="match status" value="1"/>
</dbReference>
<sequence length="309" mass="33802">MANRHYGHGQYGHEQTCYDGHAYSHPPPQHYQQPAYSTPAHPSHQHPPAHAAPVASCPNYRWWIPSAGIRRDVIVADIQRYLGQDALVKPGNCPRAISAENEGQPGYLISAYRNLTSEMVQDLRTDSANFERSGARGSPYSDTPGFGQCHIPNKPLGNYQESQVHHSRQYWGPTGAETQAAAPPPQPAAPAYVAQSQQRYPPQASAAASTQHYATTSAAYDSYPAQTAYAHNPVQPAFSASPAGSDASHNYTYGSSTSSSTSAYQQPAGRQTDPRQADQTPRYAPTSQQYAQPTARYFGKHRPEFLVYD</sequence>
<feature type="region of interest" description="Disordered" evidence="1">
    <location>
        <begin position="239"/>
        <end position="296"/>
    </location>
</feature>
<evidence type="ECO:0000256" key="1">
    <source>
        <dbReference type="SAM" id="MobiDB-lite"/>
    </source>
</evidence>
<dbReference type="Proteomes" id="UP000298493">
    <property type="component" value="Unassembled WGS sequence"/>
</dbReference>
<reference evidence="2 3" key="1">
    <citation type="submission" date="2019-04" db="EMBL/GenBank/DDBJ databases">
        <title>High contiguity whole genome sequence and gene annotation resource for two Venturia nashicola isolates.</title>
        <authorList>
            <person name="Prokchorchik M."/>
            <person name="Won K."/>
            <person name="Lee Y."/>
            <person name="Choi E.D."/>
            <person name="Segonzac C."/>
            <person name="Sohn K.H."/>
        </authorList>
    </citation>
    <scope>NUCLEOTIDE SEQUENCE [LARGE SCALE GENOMIC DNA]</scope>
    <source>
        <strain evidence="2 3">PRI2</strain>
    </source>
</reference>
<proteinExistence type="predicted"/>
<evidence type="ECO:0000313" key="2">
    <source>
        <dbReference type="EMBL" id="TID23332.1"/>
    </source>
</evidence>